<dbReference type="SMART" id="SM00901">
    <property type="entry name" value="FRG"/>
    <property type="match status" value="1"/>
</dbReference>
<dbReference type="Proteomes" id="UP000483035">
    <property type="component" value="Unassembled WGS sequence"/>
</dbReference>
<gene>
    <name evidence="2" type="ORF">GR212_32695</name>
</gene>
<sequence length="438" mass="48899">MNSLTIESAAELGVYLNSLAIRPLFRGQTNHYGSAAFPLATTSFTRQGCTPPEMFKWWNYTSDILSAFIGKSGQSFPFVEALLQHYGWRSFYLDASTDAGIAAWFASHKFSEKIALELSEDCFERGVMLRKRYASYDFDPGLGHVYVLDHDIVEARVGAIDLEAISLEGYRPRFAAQKAVIVGPLQNKVLPRECYHAHLTVDRAILQQYAQENGFFNQADLFPGRDEDPILSALLDLPWTEIDATKNSLNSLKFFRRAVEFPEYSNSWEKILSEKVALFHGTSIEELAASPAGTPENTISMRVPTSTMLGHTVMADKAFPEIEKLLSVHNCVIFEIDDLIQHAPHQGRFLYSKGLSVAKKADGLIEIGALLVEHQGLELLRAGLNVGWYYRPAATGGWTHVRHPEECPCGNADVHGRHLVTLRMIDSWLADPNSVPLP</sequence>
<name>A0A6L9UJQ0_9HYPH</name>
<reference evidence="2 3" key="1">
    <citation type="submission" date="2019-12" db="EMBL/GenBank/DDBJ databases">
        <title>Rhizobium genotypes associated with high levels of biological nitrogen fixation by grain legumes in a temperate-maritime cropping system.</title>
        <authorList>
            <person name="Maluk M."/>
            <person name="Francesc Ferrando Molina F."/>
            <person name="Lopez Del Egido L."/>
            <person name="Lafos M."/>
            <person name="Langarica-Fuentes A."/>
            <person name="Gebre Yohannes G."/>
            <person name="Young M.W."/>
            <person name="Martin P."/>
            <person name="Gantlett R."/>
            <person name="Kenicer G."/>
            <person name="Hawes C."/>
            <person name="Begg G.S."/>
            <person name="Quilliam R.S."/>
            <person name="Squire G.R."/>
            <person name="Poole P.S."/>
            <person name="Young P.W."/>
            <person name="Iannetta P.M."/>
            <person name="James E.K."/>
        </authorList>
    </citation>
    <scope>NUCLEOTIDE SEQUENCE [LARGE SCALE GENOMIC DNA]</scope>
    <source>
        <strain evidence="2 3">JHI1118</strain>
    </source>
</reference>
<feature type="domain" description="FRG" evidence="1">
    <location>
        <begin position="19"/>
        <end position="115"/>
    </location>
</feature>
<dbReference type="EMBL" id="WUEY01000028">
    <property type="protein sequence ID" value="NEI74316.1"/>
    <property type="molecule type" value="Genomic_DNA"/>
</dbReference>
<dbReference type="AlphaFoldDB" id="A0A6L9UJQ0"/>
<proteinExistence type="predicted"/>
<comment type="caution">
    <text evidence="2">The sequence shown here is derived from an EMBL/GenBank/DDBJ whole genome shotgun (WGS) entry which is preliminary data.</text>
</comment>
<evidence type="ECO:0000313" key="2">
    <source>
        <dbReference type="EMBL" id="NEI74316.1"/>
    </source>
</evidence>
<protein>
    <recommendedName>
        <fullName evidence="1">FRG domain-containing protein</fullName>
    </recommendedName>
</protein>
<evidence type="ECO:0000259" key="1">
    <source>
        <dbReference type="SMART" id="SM00901"/>
    </source>
</evidence>
<organism evidence="2 3">
    <name type="scientific">Rhizobium lusitanum</name>
    <dbReference type="NCBI Taxonomy" id="293958"/>
    <lineage>
        <taxon>Bacteria</taxon>
        <taxon>Pseudomonadati</taxon>
        <taxon>Pseudomonadota</taxon>
        <taxon>Alphaproteobacteria</taxon>
        <taxon>Hyphomicrobiales</taxon>
        <taxon>Rhizobiaceae</taxon>
        <taxon>Rhizobium/Agrobacterium group</taxon>
        <taxon>Rhizobium</taxon>
    </lineage>
</organism>
<dbReference type="RefSeq" id="WP_163993445.1">
    <property type="nucleotide sequence ID" value="NZ_WUEY01000028.1"/>
</dbReference>
<evidence type="ECO:0000313" key="3">
    <source>
        <dbReference type="Proteomes" id="UP000483035"/>
    </source>
</evidence>
<accession>A0A6L9UJQ0</accession>
<dbReference type="InterPro" id="IPR014966">
    <property type="entry name" value="FRG-dom"/>
</dbReference>